<dbReference type="Proteomes" id="UP001497497">
    <property type="component" value="Unassembled WGS sequence"/>
</dbReference>
<evidence type="ECO:0000256" key="8">
    <source>
        <dbReference type="SAM" id="Phobius"/>
    </source>
</evidence>
<keyword evidence="4" id="KW-0297">G-protein coupled receptor</keyword>
<dbReference type="PRINTS" id="PR00237">
    <property type="entry name" value="GPCRRHODOPSN"/>
</dbReference>
<dbReference type="GO" id="GO:0016020">
    <property type="term" value="C:membrane"/>
    <property type="evidence" value="ECO:0007669"/>
    <property type="project" value="UniProtKB-SubCell"/>
</dbReference>
<evidence type="ECO:0000256" key="4">
    <source>
        <dbReference type="ARBA" id="ARBA00023040"/>
    </source>
</evidence>
<dbReference type="PROSITE" id="PS50262">
    <property type="entry name" value="G_PROTEIN_RECEP_F1_2"/>
    <property type="match status" value="1"/>
</dbReference>
<feature type="transmembrane region" description="Helical" evidence="8">
    <location>
        <begin position="6"/>
        <end position="26"/>
    </location>
</feature>
<dbReference type="Pfam" id="PF00001">
    <property type="entry name" value="7tm_1"/>
    <property type="match status" value="1"/>
</dbReference>
<accession>A0AAV2HNY0</accession>
<evidence type="ECO:0000313" key="10">
    <source>
        <dbReference type="EMBL" id="CAL1535392.1"/>
    </source>
</evidence>
<evidence type="ECO:0000259" key="9">
    <source>
        <dbReference type="PROSITE" id="PS50262"/>
    </source>
</evidence>
<feature type="non-terminal residue" evidence="10">
    <location>
        <position position="1"/>
    </location>
</feature>
<feature type="domain" description="G-protein coupled receptors family 1 profile" evidence="9">
    <location>
        <begin position="17"/>
        <end position="288"/>
    </location>
</feature>
<name>A0AAV2HNY0_LYMST</name>
<feature type="transmembrane region" description="Helical" evidence="8">
    <location>
        <begin position="82"/>
        <end position="100"/>
    </location>
</feature>
<comment type="subcellular location">
    <subcellularLocation>
        <location evidence="1">Membrane</location>
        <topology evidence="1">Multi-pass membrane protein</topology>
    </subcellularLocation>
</comment>
<dbReference type="AlphaFoldDB" id="A0AAV2HNY0"/>
<feature type="transmembrane region" description="Helical" evidence="8">
    <location>
        <begin position="265"/>
        <end position="289"/>
    </location>
</feature>
<feature type="transmembrane region" description="Helical" evidence="8">
    <location>
        <begin position="171"/>
        <end position="196"/>
    </location>
</feature>
<proteinExistence type="predicted"/>
<feature type="transmembrane region" description="Helical" evidence="8">
    <location>
        <begin position="121"/>
        <end position="141"/>
    </location>
</feature>
<dbReference type="PANTHER" id="PTHR24243:SF208">
    <property type="entry name" value="PYROKININ-1 RECEPTOR"/>
    <property type="match status" value="1"/>
</dbReference>
<organism evidence="10 11">
    <name type="scientific">Lymnaea stagnalis</name>
    <name type="common">Great pond snail</name>
    <name type="synonym">Helix stagnalis</name>
    <dbReference type="NCBI Taxonomy" id="6523"/>
    <lineage>
        <taxon>Eukaryota</taxon>
        <taxon>Metazoa</taxon>
        <taxon>Spiralia</taxon>
        <taxon>Lophotrochozoa</taxon>
        <taxon>Mollusca</taxon>
        <taxon>Gastropoda</taxon>
        <taxon>Heterobranchia</taxon>
        <taxon>Euthyneura</taxon>
        <taxon>Panpulmonata</taxon>
        <taxon>Hygrophila</taxon>
        <taxon>Lymnaeoidea</taxon>
        <taxon>Lymnaeidae</taxon>
        <taxon>Lymnaea</taxon>
    </lineage>
</organism>
<feature type="transmembrane region" description="Helical" evidence="8">
    <location>
        <begin position="228"/>
        <end position="253"/>
    </location>
</feature>
<keyword evidence="11" id="KW-1185">Reference proteome</keyword>
<keyword evidence="7" id="KW-0807">Transducer</keyword>
<keyword evidence="5 8" id="KW-0472">Membrane</keyword>
<sequence>FIFFLVVSRLFAIGFASNVFNILVFAKLGFQDTVNISILALTVADLGSLLTLQWRNICYFPQFLAADLPFIPSEVENATAGWLRICFVRMAAMITAYVPLERCLCITLQLKVKVVLTPKRVACILLGIVLLMVISVIPIFLDTQFVFKFYLLWNRTALGSVYSDDKGKTEYTMLAFSTFYSLLTFIAIIILTAVLVRQLKINSKWRLTSATSSKSPAMSTSYRKVSKIMIFILVTFVACYFPGTVSFLCALINPDFLPNGPYYGVLKIIVLASTVLETDSATANIAIYLKMSSKFRNQLFSLIFCGTRSENKQVSECSS</sequence>
<protein>
    <recommendedName>
        <fullName evidence="9">G-protein coupled receptors family 1 profile domain-containing protein</fullName>
    </recommendedName>
</protein>
<evidence type="ECO:0000256" key="2">
    <source>
        <dbReference type="ARBA" id="ARBA00022692"/>
    </source>
</evidence>
<dbReference type="GO" id="GO:0004930">
    <property type="term" value="F:G protein-coupled receptor activity"/>
    <property type="evidence" value="ECO:0007669"/>
    <property type="project" value="UniProtKB-KW"/>
</dbReference>
<dbReference type="InterPro" id="IPR000276">
    <property type="entry name" value="GPCR_Rhodpsn"/>
</dbReference>
<dbReference type="SUPFAM" id="SSF81321">
    <property type="entry name" value="Family A G protein-coupled receptor-like"/>
    <property type="match status" value="1"/>
</dbReference>
<reference evidence="10 11" key="1">
    <citation type="submission" date="2024-04" db="EMBL/GenBank/DDBJ databases">
        <authorList>
            <consortium name="Genoscope - CEA"/>
            <person name="William W."/>
        </authorList>
    </citation>
    <scope>NUCLEOTIDE SEQUENCE [LARGE SCALE GENOMIC DNA]</scope>
</reference>
<keyword evidence="2 8" id="KW-0812">Transmembrane</keyword>
<dbReference type="InterPro" id="IPR017452">
    <property type="entry name" value="GPCR_Rhodpsn_7TM"/>
</dbReference>
<evidence type="ECO:0000256" key="1">
    <source>
        <dbReference type="ARBA" id="ARBA00004141"/>
    </source>
</evidence>
<keyword evidence="6" id="KW-0675">Receptor</keyword>
<dbReference type="Gene3D" id="1.20.1070.10">
    <property type="entry name" value="Rhodopsin 7-helix transmembrane proteins"/>
    <property type="match status" value="1"/>
</dbReference>
<gene>
    <name evidence="10" type="ORF">GSLYS_00009352001</name>
</gene>
<evidence type="ECO:0000313" key="11">
    <source>
        <dbReference type="Proteomes" id="UP001497497"/>
    </source>
</evidence>
<dbReference type="EMBL" id="CAXITT010000200">
    <property type="protein sequence ID" value="CAL1535392.1"/>
    <property type="molecule type" value="Genomic_DNA"/>
</dbReference>
<evidence type="ECO:0000256" key="5">
    <source>
        <dbReference type="ARBA" id="ARBA00023136"/>
    </source>
</evidence>
<evidence type="ECO:0000256" key="6">
    <source>
        <dbReference type="ARBA" id="ARBA00023170"/>
    </source>
</evidence>
<comment type="caution">
    <text evidence="10">The sequence shown here is derived from an EMBL/GenBank/DDBJ whole genome shotgun (WGS) entry which is preliminary data.</text>
</comment>
<dbReference type="PANTHER" id="PTHR24243">
    <property type="entry name" value="G-PROTEIN COUPLED RECEPTOR"/>
    <property type="match status" value="1"/>
</dbReference>
<keyword evidence="3 8" id="KW-1133">Transmembrane helix</keyword>
<feature type="transmembrane region" description="Helical" evidence="8">
    <location>
        <begin position="33"/>
        <end position="54"/>
    </location>
</feature>
<evidence type="ECO:0000256" key="3">
    <source>
        <dbReference type="ARBA" id="ARBA00022989"/>
    </source>
</evidence>
<evidence type="ECO:0000256" key="7">
    <source>
        <dbReference type="ARBA" id="ARBA00023224"/>
    </source>
</evidence>